<gene>
    <name evidence="3" type="ORF">OXX778_LOCUS4454</name>
</gene>
<feature type="compositionally biased region" description="Polar residues" evidence="1">
    <location>
        <begin position="725"/>
        <end position="756"/>
    </location>
</feature>
<evidence type="ECO:0000313" key="3">
    <source>
        <dbReference type="EMBL" id="CAF0761462.1"/>
    </source>
</evidence>
<name>A0A813Q3J8_9BILA</name>
<dbReference type="SUPFAM" id="SSF63748">
    <property type="entry name" value="Tudor/PWWP/MBT"/>
    <property type="match status" value="1"/>
</dbReference>
<feature type="domain" description="PWWP" evidence="2">
    <location>
        <begin position="77"/>
        <end position="137"/>
    </location>
</feature>
<feature type="region of interest" description="Disordered" evidence="1">
    <location>
        <begin position="372"/>
        <end position="420"/>
    </location>
</feature>
<feature type="compositionally biased region" description="Low complexity" evidence="1">
    <location>
        <begin position="481"/>
        <end position="491"/>
    </location>
</feature>
<evidence type="ECO:0000259" key="2">
    <source>
        <dbReference type="PROSITE" id="PS50812"/>
    </source>
</evidence>
<dbReference type="EMBL" id="CAJNOC010000436">
    <property type="protein sequence ID" value="CAF0761462.1"/>
    <property type="molecule type" value="Genomic_DNA"/>
</dbReference>
<dbReference type="Pfam" id="PF00855">
    <property type="entry name" value="PWWP"/>
    <property type="match status" value="1"/>
</dbReference>
<feature type="region of interest" description="Disordered" evidence="1">
    <location>
        <begin position="1"/>
        <end position="40"/>
    </location>
</feature>
<dbReference type="AlphaFoldDB" id="A0A813Q3J8"/>
<feature type="compositionally biased region" description="Low complexity" evidence="1">
    <location>
        <begin position="1"/>
        <end position="18"/>
    </location>
</feature>
<evidence type="ECO:0000256" key="1">
    <source>
        <dbReference type="SAM" id="MobiDB-lite"/>
    </source>
</evidence>
<protein>
    <recommendedName>
        <fullName evidence="2">PWWP domain-containing protein</fullName>
    </recommendedName>
</protein>
<dbReference type="InterPro" id="IPR000313">
    <property type="entry name" value="PWWP_dom"/>
</dbReference>
<comment type="caution">
    <text evidence="3">The sequence shown here is derived from an EMBL/GenBank/DDBJ whole genome shotgun (WGS) entry which is preliminary data.</text>
</comment>
<organism evidence="3 4">
    <name type="scientific">Brachionus calyciflorus</name>
    <dbReference type="NCBI Taxonomy" id="104777"/>
    <lineage>
        <taxon>Eukaryota</taxon>
        <taxon>Metazoa</taxon>
        <taxon>Spiralia</taxon>
        <taxon>Gnathifera</taxon>
        <taxon>Rotifera</taxon>
        <taxon>Eurotatoria</taxon>
        <taxon>Monogononta</taxon>
        <taxon>Pseudotrocha</taxon>
        <taxon>Ploima</taxon>
        <taxon>Brachionidae</taxon>
        <taxon>Brachionus</taxon>
    </lineage>
</organism>
<reference evidence="3" key="1">
    <citation type="submission" date="2021-02" db="EMBL/GenBank/DDBJ databases">
        <authorList>
            <person name="Nowell W R."/>
        </authorList>
    </citation>
    <scope>NUCLEOTIDE SEQUENCE</scope>
    <source>
        <strain evidence="3">Ploen Becks lab</strain>
    </source>
</reference>
<proteinExistence type="predicted"/>
<dbReference type="Proteomes" id="UP000663879">
    <property type="component" value="Unassembled WGS sequence"/>
</dbReference>
<sequence length="1099" mass="125389">MAAAIASSNSSHKASNSKTNIRSNNIDSRKSSKNSGTRSPAYILPSMLKTNFGQHEHKIAKNTHSDESHKNGDTFNLYDLVWAKLDKHPWWPCKIVNDAKNIFRRKIGERFIYHVESIETRKENAWVLDINILKFEGFDSFKIYAQEQVDRATSKSAKEELAEKYQLVIPPDRSDEWKMALQHADLMKRKTILAQNQNKMELKRKRENGVCKDDFNDASSFSRMYTKNENLTQSNYNSTILQSKNQGSKSLMKKLRQSENIYQNVTDINNNIKPNFKVEDLSDEYEAEENDYTNENNNEQHDNYEHTTLSSIINEHKNMAAKSKKKSNDNLKSPVQTQNTCNPYPDNELKLKIKLNNIPRIKEENLSDNEFKAENGLYRSRTNSSSSERSRSSSSSSNSSSSTCSSSTSESSSCTSSDNNEINDNLSELKKNLSPASSNWSSSLDYEFNNNSLNTNIFLQRNLSDSVVERINVKKQNARKSSTSLCLSSPTPSLPTPIKAKNKGKISGRKRSSKSLSESTSIDNSLFDENNLLSSAQNFNESIISSNGSNTTPETYLIDRYKYAVRHIKQGLSVEEACNKYRISKGALLKCLSGGTAPRGKKTRLTESEENEIVEWLINYKDLKYNEAIHLVFEKVAQKFELAQRPNPFNNGKPSMDWWYDFLSRHPQIMASKPDWLKRGKVNDQYIRDVQSGHLKCTKFRRALLSAIQYIKSLNDPASASILQSVTNGDPTSSHTTSSLNENKPKQNQKTNSNTQKTLKVKTPKLKTSSLPIKIEEKKSHSFTQSLTSTPLQHNNAYSNLLLNNNNHSLLNSSTNSFQNVIHNRNNSNCSSSTTVTTNSIDFNDEDLSSVSPISLINTNLTRNEHENLPNNNFNNENNNNNKPTDLFINVFDNTNNNNNKSSDLFDNNHFMNAQNLSDNDEDGESNIQEENLEDDGHVNVTYNTEIFNSELDDNDFERSINPDELIGKDDLHRRSLNHENFINQSIYNTEPKYSSNEIFLNNNYTQNIEADNFLNFRQQPLTFNPHIMNPTVPPNYHNQPQHYIHHNNIYNPNLDYHGHNNLLIGEDCVESDETNRLIHDHDQDGLICDTMYPSAYLH</sequence>
<feature type="region of interest" description="Disordered" evidence="1">
    <location>
        <begin position="725"/>
        <end position="765"/>
    </location>
</feature>
<evidence type="ECO:0000313" key="4">
    <source>
        <dbReference type="Proteomes" id="UP000663879"/>
    </source>
</evidence>
<accession>A0A813Q3J8</accession>
<feature type="region of interest" description="Disordered" evidence="1">
    <location>
        <begin position="319"/>
        <end position="347"/>
    </location>
</feature>
<feature type="region of interest" description="Disordered" evidence="1">
    <location>
        <begin position="866"/>
        <end position="935"/>
    </location>
</feature>
<dbReference type="PROSITE" id="PS50812">
    <property type="entry name" value="PWWP"/>
    <property type="match status" value="1"/>
</dbReference>
<keyword evidence="4" id="KW-1185">Reference proteome</keyword>
<feature type="region of interest" description="Disordered" evidence="1">
    <location>
        <begin position="479"/>
        <end position="520"/>
    </location>
</feature>
<dbReference type="OrthoDB" id="8191755at2759"/>
<dbReference type="Gene3D" id="2.30.30.140">
    <property type="match status" value="1"/>
</dbReference>
<feature type="compositionally biased region" description="Basic residues" evidence="1">
    <location>
        <begin position="500"/>
        <end position="513"/>
    </location>
</feature>
<feature type="compositionally biased region" description="Low complexity" evidence="1">
    <location>
        <begin position="379"/>
        <end position="417"/>
    </location>
</feature>
<feature type="compositionally biased region" description="Low complexity" evidence="1">
    <location>
        <begin position="869"/>
        <end position="909"/>
    </location>
</feature>